<proteinExistence type="predicted"/>
<evidence type="ECO:0008006" key="4">
    <source>
        <dbReference type="Google" id="ProtNLM"/>
    </source>
</evidence>
<dbReference type="PANTHER" id="PTHR15410">
    <property type="entry name" value="HIRA-INTERACTING PROTEIN 3"/>
    <property type="match status" value="1"/>
</dbReference>
<dbReference type="EMBL" id="JAVRRJ010000010">
    <property type="protein sequence ID" value="KAK5081315.1"/>
    <property type="molecule type" value="Genomic_DNA"/>
</dbReference>
<evidence type="ECO:0000313" key="3">
    <source>
        <dbReference type="Proteomes" id="UP001309876"/>
    </source>
</evidence>
<protein>
    <recommendedName>
        <fullName evidence="4">HIRA-interacting protein 3</fullName>
    </recommendedName>
</protein>
<name>A0AAN7Y3W2_9EURO</name>
<feature type="compositionally biased region" description="Acidic residues" evidence="1">
    <location>
        <begin position="125"/>
        <end position="136"/>
    </location>
</feature>
<keyword evidence="3" id="KW-1185">Reference proteome</keyword>
<reference evidence="2 3" key="1">
    <citation type="submission" date="2023-08" db="EMBL/GenBank/DDBJ databases">
        <title>Black Yeasts Isolated from many extreme environments.</title>
        <authorList>
            <person name="Coleine C."/>
            <person name="Stajich J.E."/>
            <person name="Selbmann L."/>
        </authorList>
    </citation>
    <scope>NUCLEOTIDE SEQUENCE [LARGE SCALE GENOMIC DNA]</scope>
    <source>
        <strain evidence="2 3">CCFEE 5910</strain>
    </source>
</reference>
<organism evidence="2 3">
    <name type="scientific">Lithohypha guttulata</name>
    <dbReference type="NCBI Taxonomy" id="1690604"/>
    <lineage>
        <taxon>Eukaryota</taxon>
        <taxon>Fungi</taxon>
        <taxon>Dikarya</taxon>
        <taxon>Ascomycota</taxon>
        <taxon>Pezizomycotina</taxon>
        <taxon>Eurotiomycetes</taxon>
        <taxon>Chaetothyriomycetidae</taxon>
        <taxon>Chaetothyriales</taxon>
        <taxon>Trichomeriaceae</taxon>
        <taxon>Lithohypha</taxon>
    </lineage>
</organism>
<feature type="region of interest" description="Disordered" evidence="1">
    <location>
        <begin position="319"/>
        <end position="363"/>
    </location>
</feature>
<feature type="region of interest" description="Disordered" evidence="1">
    <location>
        <begin position="39"/>
        <end position="255"/>
    </location>
</feature>
<feature type="compositionally biased region" description="Basic and acidic residues" evidence="1">
    <location>
        <begin position="72"/>
        <end position="99"/>
    </location>
</feature>
<comment type="caution">
    <text evidence="2">The sequence shown here is derived from an EMBL/GenBank/DDBJ whole genome shotgun (WGS) entry which is preliminary data.</text>
</comment>
<gene>
    <name evidence="2" type="ORF">LTR05_008109</name>
</gene>
<dbReference type="InterPro" id="IPR037647">
    <property type="entry name" value="HIRIP3"/>
</dbReference>
<dbReference type="Proteomes" id="UP001309876">
    <property type="component" value="Unassembled WGS sequence"/>
</dbReference>
<evidence type="ECO:0000256" key="1">
    <source>
        <dbReference type="SAM" id="MobiDB-lite"/>
    </source>
</evidence>
<feature type="compositionally biased region" description="Basic and acidic residues" evidence="1">
    <location>
        <begin position="188"/>
        <end position="198"/>
    </location>
</feature>
<dbReference type="PANTHER" id="PTHR15410:SF2">
    <property type="entry name" value="HIRA-INTERACTING PROTEIN 3"/>
    <property type="match status" value="1"/>
</dbReference>
<feature type="compositionally biased region" description="Low complexity" evidence="1">
    <location>
        <begin position="227"/>
        <end position="242"/>
    </location>
</feature>
<accession>A0AAN7Y3W2</accession>
<dbReference type="AlphaFoldDB" id="A0AAN7Y3W2"/>
<dbReference type="GO" id="GO:0005634">
    <property type="term" value="C:nucleus"/>
    <property type="evidence" value="ECO:0007669"/>
    <property type="project" value="TreeGrafter"/>
</dbReference>
<evidence type="ECO:0000313" key="2">
    <source>
        <dbReference type="EMBL" id="KAK5081315.1"/>
    </source>
</evidence>
<sequence>MPTDKEIETSLRDAVRAWYKNPTDDPPTVNIIRAAARDELELDEDFFKDDKWKSRSKNIVQDQFEQSSAQQDEQKQEQKAEGKEQKQVLKRSSESADIRPRKKSRLSSIQQEDEEEESTALSEPPESDEELSEEEDVKPKKKTQKKSSISSAKVSKPKPPKQTQARAKKKQASPESSDALSPAEDPEKEVQPRKKATNDDDTSSELSSVIDEPAAPKRKSKAKNGEGKAAAKSTKPSKSKSTAEPDPNAEEIKRLQGWLVKCGVRKVWGKELKPYETPKAKISHLKEMLSDVGMTGRFSNEKAAQIKEARELAADIEAVQEGNERWGKASDDEDDATDDRPKRRVVRGAQNYAFLSSDGEETD</sequence>